<keyword evidence="2" id="KW-1185">Reference proteome</keyword>
<name>A0ACB7TE50_HYAAI</name>
<dbReference type="Proteomes" id="UP000821845">
    <property type="component" value="Chromosome 1"/>
</dbReference>
<gene>
    <name evidence="1" type="ORF">HPB50_007555</name>
</gene>
<reference evidence="1" key="1">
    <citation type="submission" date="2020-05" db="EMBL/GenBank/DDBJ databases">
        <title>Large-scale comparative analyses of tick genomes elucidate their genetic diversity and vector capacities.</title>
        <authorList>
            <person name="Jia N."/>
            <person name="Wang J."/>
            <person name="Shi W."/>
            <person name="Du L."/>
            <person name="Sun Y."/>
            <person name="Zhan W."/>
            <person name="Jiang J."/>
            <person name="Wang Q."/>
            <person name="Zhang B."/>
            <person name="Ji P."/>
            <person name="Sakyi L.B."/>
            <person name="Cui X."/>
            <person name="Yuan T."/>
            <person name="Jiang B."/>
            <person name="Yang W."/>
            <person name="Lam T.T.-Y."/>
            <person name="Chang Q."/>
            <person name="Ding S."/>
            <person name="Wang X."/>
            <person name="Zhu J."/>
            <person name="Ruan X."/>
            <person name="Zhao L."/>
            <person name="Wei J."/>
            <person name="Que T."/>
            <person name="Du C."/>
            <person name="Cheng J."/>
            <person name="Dai P."/>
            <person name="Han X."/>
            <person name="Huang E."/>
            <person name="Gao Y."/>
            <person name="Liu J."/>
            <person name="Shao H."/>
            <person name="Ye R."/>
            <person name="Li L."/>
            <person name="Wei W."/>
            <person name="Wang X."/>
            <person name="Wang C."/>
            <person name="Yang T."/>
            <person name="Huo Q."/>
            <person name="Li W."/>
            <person name="Guo W."/>
            <person name="Chen H."/>
            <person name="Zhou L."/>
            <person name="Ni X."/>
            <person name="Tian J."/>
            <person name="Zhou Y."/>
            <person name="Sheng Y."/>
            <person name="Liu T."/>
            <person name="Pan Y."/>
            <person name="Xia L."/>
            <person name="Li J."/>
            <person name="Zhao F."/>
            <person name="Cao W."/>
        </authorList>
    </citation>
    <scope>NUCLEOTIDE SEQUENCE</scope>
    <source>
        <strain evidence="1">Hyas-2018</strain>
    </source>
</reference>
<accession>A0ACB7TE50</accession>
<evidence type="ECO:0000313" key="1">
    <source>
        <dbReference type="EMBL" id="KAH6945205.1"/>
    </source>
</evidence>
<dbReference type="EMBL" id="CM023481">
    <property type="protein sequence ID" value="KAH6945205.1"/>
    <property type="molecule type" value="Genomic_DNA"/>
</dbReference>
<organism evidence="1 2">
    <name type="scientific">Hyalomma asiaticum</name>
    <name type="common">Tick</name>
    <dbReference type="NCBI Taxonomy" id="266040"/>
    <lineage>
        <taxon>Eukaryota</taxon>
        <taxon>Metazoa</taxon>
        <taxon>Ecdysozoa</taxon>
        <taxon>Arthropoda</taxon>
        <taxon>Chelicerata</taxon>
        <taxon>Arachnida</taxon>
        <taxon>Acari</taxon>
        <taxon>Parasitiformes</taxon>
        <taxon>Ixodida</taxon>
        <taxon>Ixodoidea</taxon>
        <taxon>Ixodidae</taxon>
        <taxon>Hyalomminae</taxon>
        <taxon>Hyalomma</taxon>
    </lineage>
</organism>
<comment type="caution">
    <text evidence="1">The sequence shown here is derived from an EMBL/GenBank/DDBJ whole genome shotgun (WGS) entry which is preliminary data.</text>
</comment>
<evidence type="ECO:0000313" key="2">
    <source>
        <dbReference type="Proteomes" id="UP000821845"/>
    </source>
</evidence>
<proteinExistence type="predicted"/>
<protein>
    <submittedName>
        <fullName evidence="1">Uncharacterized protein</fullName>
    </submittedName>
</protein>
<sequence>MSRVVKLESELGTEVGWHSSTSKGKLEIGIESARRLLISCNRHPSMKFTACDSTPRMYSLPDGRSKDIKEDKTASTTLSVDKYVSEEYRDYSRAFKDLNAAIEKINREVINALGLGESEIPCVRGASSATSCERDLRVPTVQPYVPWPNPNPAMRPPDYDDVFS</sequence>